<dbReference type="PRINTS" id="PR00411">
    <property type="entry name" value="PNDRDTASEI"/>
</dbReference>
<sequence>MGTKQFDAVVVGAGFAGLYMLHKLRERGLNVRVIEAADGVGGTWYWSRYPGARCDSDSIYYSFTFSKELYGKWRWPERYSAQPDILRYLNFVADELDLRKDIQFETRVTKASFNEKTKKWEIETDTNEKLEAKYFISGVGCLSTTNIPPFEGVESFKGETYHTGRWPHEKVDFTGKRVVVIGNGSSGVQAMPIIAEEAKELTLLMRTPHYVAEARNHPLTKEQQDEAIANYDDIRDAFFSTPGGIKFYTTGKSATEFTPEEQKKALDYVWETGGLALGGVFPDVSVNKESNFVVSQYVRDKIDEIVEDEETAKALHPDYYINTKRLIIGTNYYEIFNRENVNLVTLKDNPIVRITENGVELQNGTIECDAIVFATGYDSMTGSILRMDIRGRDGQPLKEKWEDGKAVKTYLGLSVQNFPNFFMITGPQSPSVLTNMPSAIEQHVDWIDRCIEYLEENNIQLIEANEESEIEWAKHCDDIADQTLFPYTNSWYTGANLDGTKRSGFIIYVGGLNNYRKICDEVADKNYEGFTLDVANVLN</sequence>
<dbReference type="EMBL" id="OBQC01000008">
    <property type="protein sequence ID" value="SOC40662.1"/>
    <property type="molecule type" value="Genomic_DNA"/>
</dbReference>
<evidence type="ECO:0000256" key="3">
    <source>
        <dbReference type="ARBA" id="ARBA00022630"/>
    </source>
</evidence>
<dbReference type="InterPro" id="IPR050775">
    <property type="entry name" value="FAD-binding_Monooxygenases"/>
</dbReference>
<keyword evidence="7" id="KW-0503">Monooxygenase</keyword>
<reference evidence="9" key="1">
    <citation type="submission" date="2017-08" db="EMBL/GenBank/DDBJ databases">
        <authorList>
            <person name="Varghese N."/>
            <person name="Submissions S."/>
        </authorList>
    </citation>
    <scope>NUCLEOTIDE SEQUENCE [LARGE SCALE GENOMIC DNA]</scope>
    <source>
        <strain evidence="9">JC23</strain>
    </source>
</reference>
<name>A0A285UFS2_9BACL</name>
<dbReference type="InterPro" id="IPR036188">
    <property type="entry name" value="FAD/NAD-bd_sf"/>
</dbReference>
<dbReference type="Proteomes" id="UP000219252">
    <property type="component" value="Unassembled WGS sequence"/>
</dbReference>
<evidence type="ECO:0000313" key="8">
    <source>
        <dbReference type="EMBL" id="SOC40662.1"/>
    </source>
</evidence>
<dbReference type="GO" id="GO:0050660">
    <property type="term" value="F:flavin adenine dinucleotide binding"/>
    <property type="evidence" value="ECO:0007669"/>
    <property type="project" value="InterPro"/>
</dbReference>
<evidence type="ECO:0000313" key="9">
    <source>
        <dbReference type="Proteomes" id="UP000219252"/>
    </source>
</evidence>
<comment type="cofactor">
    <cofactor evidence="1">
        <name>FAD</name>
        <dbReference type="ChEBI" id="CHEBI:57692"/>
    </cofactor>
</comment>
<dbReference type="PANTHER" id="PTHR43098">
    <property type="entry name" value="L-ORNITHINE N(5)-MONOOXYGENASE-RELATED"/>
    <property type="match status" value="1"/>
</dbReference>
<dbReference type="InterPro" id="IPR020946">
    <property type="entry name" value="Flavin_mOase-like"/>
</dbReference>
<organism evidence="8 9">
    <name type="scientific">Ureibacillus acetophenoni</name>
    <dbReference type="NCBI Taxonomy" id="614649"/>
    <lineage>
        <taxon>Bacteria</taxon>
        <taxon>Bacillati</taxon>
        <taxon>Bacillota</taxon>
        <taxon>Bacilli</taxon>
        <taxon>Bacillales</taxon>
        <taxon>Caryophanaceae</taxon>
        <taxon>Ureibacillus</taxon>
    </lineage>
</organism>
<dbReference type="Pfam" id="PF00743">
    <property type="entry name" value="FMO-like"/>
    <property type="match status" value="1"/>
</dbReference>
<evidence type="ECO:0000256" key="7">
    <source>
        <dbReference type="ARBA" id="ARBA00023033"/>
    </source>
</evidence>
<dbReference type="GO" id="GO:0004499">
    <property type="term" value="F:N,N-dimethylaniline monooxygenase activity"/>
    <property type="evidence" value="ECO:0007669"/>
    <property type="project" value="InterPro"/>
</dbReference>
<proteinExistence type="inferred from homology"/>
<evidence type="ECO:0000256" key="2">
    <source>
        <dbReference type="ARBA" id="ARBA00010139"/>
    </source>
</evidence>
<protein>
    <submittedName>
        <fullName evidence="8">Catio diffusion facilitator CzcD-associated flavoprotein CzcO</fullName>
    </submittedName>
</protein>
<keyword evidence="6" id="KW-0560">Oxidoreductase</keyword>
<dbReference type="GO" id="GO:0050661">
    <property type="term" value="F:NADP binding"/>
    <property type="evidence" value="ECO:0007669"/>
    <property type="project" value="InterPro"/>
</dbReference>
<evidence type="ECO:0000256" key="4">
    <source>
        <dbReference type="ARBA" id="ARBA00022827"/>
    </source>
</evidence>
<keyword evidence="3" id="KW-0285">Flavoprotein</keyword>
<accession>A0A285UFS2</accession>
<dbReference type="OrthoDB" id="9778740at2"/>
<evidence type="ECO:0000256" key="5">
    <source>
        <dbReference type="ARBA" id="ARBA00022857"/>
    </source>
</evidence>
<dbReference type="RefSeq" id="WP_097149866.1">
    <property type="nucleotide sequence ID" value="NZ_OBQC01000008.1"/>
</dbReference>
<evidence type="ECO:0000256" key="1">
    <source>
        <dbReference type="ARBA" id="ARBA00001974"/>
    </source>
</evidence>
<evidence type="ECO:0000256" key="6">
    <source>
        <dbReference type="ARBA" id="ARBA00023002"/>
    </source>
</evidence>
<dbReference type="AlphaFoldDB" id="A0A285UFS2"/>
<dbReference type="PANTHER" id="PTHR43098:SF3">
    <property type="entry name" value="L-ORNITHINE N(5)-MONOOXYGENASE-RELATED"/>
    <property type="match status" value="1"/>
</dbReference>
<dbReference type="SUPFAM" id="SSF51905">
    <property type="entry name" value="FAD/NAD(P)-binding domain"/>
    <property type="match status" value="2"/>
</dbReference>
<keyword evidence="4" id="KW-0274">FAD</keyword>
<keyword evidence="9" id="KW-1185">Reference proteome</keyword>
<keyword evidence="5" id="KW-0521">NADP</keyword>
<dbReference type="Gene3D" id="3.50.50.60">
    <property type="entry name" value="FAD/NAD(P)-binding domain"/>
    <property type="match status" value="2"/>
</dbReference>
<gene>
    <name evidence="8" type="ORF">SAMN05877842_108111</name>
</gene>
<comment type="similarity">
    <text evidence="2">Belongs to the FAD-binding monooxygenase family.</text>
</comment>